<feature type="compositionally biased region" description="Acidic residues" evidence="1">
    <location>
        <begin position="40"/>
        <end position="53"/>
    </location>
</feature>
<organism evidence="2 3">
    <name type="scientific">Halocaridina rubra</name>
    <name type="common">Hawaiian red shrimp</name>
    <dbReference type="NCBI Taxonomy" id="373956"/>
    <lineage>
        <taxon>Eukaryota</taxon>
        <taxon>Metazoa</taxon>
        <taxon>Ecdysozoa</taxon>
        <taxon>Arthropoda</taxon>
        <taxon>Crustacea</taxon>
        <taxon>Multicrustacea</taxon>
        <taxon>Malacostraca</taxon>
        <taxon>Eumalacostraca</taxon>
        <taxon>Eucarida</taxon>
        <taxon>Decapoda</taxon>
        <taxon>Pleocyemata</taxon>
        <taxon>Caridea</taxon>
        <taxon>Atyoidea</taxon>
        <taxon>Atyidae</taxon>
        <taxon>Halocaridina</taxon>
    </lineage>
</organism>
<comment type="caution">
    <text evidence="2">The sequence shown here is derived from an EMBL/GenBank/DDBJ whole genome shotgun (WGS) entry which is preliminary data.</text>
</comment>
<dbReference type="AlphaFoldDB" id="A0AAN8XQS8"/>
<evidence type="ECO:0000256" key="1">
    <source>
        <dbReference type="SAM" id="MobiDB-lite"/>
    </source>
</evidence>
<gene>
    <name evidence="2" type="ORF">SK128_024763</name>
</gene>
<evidence type="ECO:0000313" key="3">
    <source>
        <dbReference type="Proteomes" id="UP001381693"/>
    </source>
</evidence>
<name>A0AAN8XQS8_HALRR</name>
<proteinExistence type="predicted"/>
<dbReference type="EMBL" id="JAXCGZ010003987">
    <property type="protein sequence ID" value="KAK7082519.1"/>
    <property type="molecule type" value="Genomic_DNA"/>
</dbReference>
<evidence type="ECO:0000313" key="2">
    <source>
        <dbReference type="EMBL" id="KAK7082519.1"/>
    </source>
</evidence>
<feature type="compositionally biased region" description="Low complexity" evidence="1">
    <location>
        <begin position="21"/>
        <end position="38"/>
    </location>
</feature>
<dbReference type="Proteomes" id="UP001381693">
    <property type="component" value="Unassembled WGS sequence"/>
</dbReference>
<accession>A0AAN8XQS8</accession>
<keyword evidence="3" id="KW-1185">Reference proteome</keyword>
<sequence>MVGVVYALAKPAPSHGDEIASSTSSDTPPSSPSTYSYPLMDEESLSEQNESSDDEYYYYEYDYDYYGEELPPRTLNMSEFHLPDEEDQGAPHVPRYMLELYADQTSHQPRIHLPTLTHDLVRSFIAATS</sequence>
<feature type="region of interest" description="Disordered" evidence="1">
    <location>
        <begin position="12"/>
        <end position="53"/>
    </location>
</feature>
<feature type="non-terminal residue" evidence="2">
    <location>
        <position position="129"/>
    </location>
</feature>
<reference evidence="2 3" key="1">
    <citation type="submission" date="2023-11" db="EMBL/GenBank/DDBJ databases">
        <title>Halocaridina rubra genome assembly.</title>
        <authorList>
            <person name="Smith C."/>
        </authorList>
    </citation>
    <scope>NUCLEOTIDE SEQUENCE [LARGE SCALE GENOMIC DNA]</scope>
    <source>
        <strain evidence="2">EP-1</strain>
        <tissue evidence="2">Whole</tissue>
    </source>
</reference>
<protein>
    <submittedName>
        <fullName evidence="2">Uncharacterized protein</fullName>
    </submittedName>
</protein>